<dbReference type="InterPro" id="IPR027268">
    <property type="entry name" value="Peptidase_M4/M1_CTD_sf"/>
</dbReference>
<dbReference type="PANTHER" id="PTHR45726:SF3">
    <property type="entry name" value="LEUKOTRIENE A-4 HYDROLASE"/>
    <property type="match status" value="1"/>
</dbReference>
<dbReference type="AlphaFoldDB" id="A0A0C3S8F2"/>
<dbReference type="STRING" id="745531.A0A0C3S8F2"/>
<dbReference type="Pfam" id="PF17900">
    <property type="entry name" value="Peptidase_M1_N"/>
    <property type="match status" value="1"/>
</dbReference>
<evidence type="ECO:0000256" key="3">
    <source>
        <dbReference type="ARBA" id="ARBA00022490"/>
    </source>
</evidence>
<evidence type="ECO:0000313" key="13">
    <source>
        <dbReference type="EMBL" id="KIP07357.1"/>
    </source>
</evidence>
<dbReference type="OrthoDB" id="79562at2759"/>
<dbReference type="InterPro" id="IPR042097">
    <property type="entry name" value="Aminopeptidase_N-like_N_sf"/>
</dbReference>
<dbReference type="PRINTS" id="PR00756">
    <property type="entry name" value="ALADIPTASE"/>
</dbReference>
<keyword evidence="6" id="KW-0378">Hydrolase</keyword>
<comment type="cofactor">
    <cofactor evidence="11">
        <name>Zn(2+)</name>
        <dbReference type="ChEBI" id="CHEBI:29105"/>
    </cofactor>
    <text evidence="11">Binds 1 zinc ion per subunit.</text>
</comment>
<reference evidence="13 14" key="1">
    <citation type="journal article" date="2014" name="PLoS Genet.">
        <title>Analysis of the Phlebiopsis gigantea genome, transcriptome and secretome provides insight into its pioneer colonization strategies of wood.</title>
        <authorList>
            <person name="Hori C."/>
            <person name="Ishida T."/>
            <person name="Igarashi K."/>
            <person name="Samejima M."/>
            <person name="Suzuki H."/>
            <person name="Master E."/>
            <person name="Ferreira P."/>
            <person name="Ruiz-Duenas F.J."/>
            <person name="Held B."/>
            <person name="Canessa P."/>
            <person name="Larrondo L.F."/>
            <person name="Schmoll M."/>
            <person name="Druzhinina I.S."/>
            <person name="Kubicek C.P."/>
            <person name="Gaskell J.A."/>
            <person name="Kersten P."/>
            <person name="St John F."/>
            <person name="Glasner J."/>
            <person name="Sabat G."/>
            <person name="Splinter BonDurant S."/>
            <person name="Syed K."/>
            <person name="Yadav J."/>
            <person name="Mgbeahuruike A.C."/>
            <person name="Kovalchuk A."/>
            <person name="Asiegbu F.O."/>
            <person name="Lackner G."/>
            <person name="Hoffmeister D."/>
            <person name="Rencoret J."/>
            <person name="Gutierrez A."/>
            <person name="Sun H."/>
            <person name="Lindquist E."/>
            <person name="Barry K."/>
            <person name="Riley R."/>
            <person name="Grigoriev I.V."/>
            <person name="Henrissat B."/>
            <person name="Kues U."/>
            <person name="Berka R.M."/>
            <person name="Martinez A.T."/>
            <person name="Covert S.F."/>
            <person name="Blanchette R.A."/>
            <person name="Cullen D."/>
        </authorList>
    </citation>
    <scope>NUCLEOTIDE SEQUENCE [LARGE SCALE GENOMIC DNA]</scope>
    <source>
        <strain evidence="13 14">11061_1 CR5-6</strain>
    </source>
</reference>
<dbReference type="GO" id="GO:0004177">
    <property type="term" value="F:aminopeptidase activity"/>
    <property type="evidence" value="ECO:0007669"/>
    <property type="project" value="TreeGrafter"/>
</dbReference>
<keyword evidence="7 11" id="KW-0862">Zinc</keyword>
<evidence type="ECO:0000313" key="14">
    <source>
        <dbReference type="Proteomes" id="UP000053257"/>
    </source>
</evidence>
<feature type="binding site" evidence="11">
    <location>
        <position position="309"/>
    </location>
    <ligand>
        <name>Zn(2+)</name>
        <dbReference type="ChEBI" id="CHEBI:29105"/>
        <note>catalytic</note>
    </ligand>
</feature>
<dbReference type="InterPro" id="IPR016024">
    <property type="entry name" value="ARM-type_fold"/>
</dbReference>
<evidence type="ECO:0000256" key="10">
    <source>
        <dbReference type="PIRSR" id="PIRSR634015-2"/>
    </source>
</evidence>
<dbReference type="Pfam" id="PF01433">
    <property type="entry name" value="Peptidase_M1"/>
    <property type="match status" value="1"/>
</dbReference>
<feature type="active site" description="Proton acceptor" evidence="9">
    <location>
        <position position="306"/>
    </location>
</feature>
<feature type="binding site" evidence="10">
    <location>
        <begin position="593"/>
        <end position="595"/>
    </location>
    <ligand>
        <name>a peptide</name>
        <dbReference type="ChEBI" id="CHEBI:60466"/>
    </ligand>
</feature>
<dbReference type="FunFam" id="3.30.2010.30:FF:000001">
    <property type="entry name" value="Leukotriene A(4) hydrolase"/>
    <property type="match status" value="1"/>
</dbReference>
<dbReference type="SUPFAM" id="SSF55486">
    <property type="entry name" value="Metalloproteases ('zincins'), catalytic domain"/>
    <property type="match status" value="1"/>
</dbReference>
<dbReference type="FunFam" id="1.10.390.10:FF:000003">
    <property type="entry name" value="Leukotriene A(4) hydrolase"/>
    <property type="match status" value="1"/>
</dbReference>
<feature type="domain" description="Peptidase M1 leukotriene A4 hydrolase/aminopeptidase C-terminal" evidence="12">
    <location>
        <begin position="480"/>
        <end position="635"/>
    </location>
</feature>
<comment type="subcellular location">
    <subcellularLocation>
        <location evidence="1">Cytoplasm</location>
    </subcellularLocation>
</comment>
<sequence length="638" mass="70560">MSDDPTSQANFLHVASTHIHFDWHIDFAAKVIKGVATHTLLVKEDGVKEVVFDTAALDISKADVGGEGVQFTLDPSHPVMGQALHILLSSVPAQGTTLKVTIHYKTTADCIALQWLDKEQTQGKAHPYLFSQCQPTYMRTLAPVQDSPFVKTTYTADVHSPLPALMSARRVAPPAVGPSHDGKVIGTDVVTYKYDQPVPIPSYLIALAAGNVVYKSFEVPAGKTWTSGVWAEPELIEAAFWEFKEDTARFLATEETVVPPYRFGVYDVLVLPPSFPYGGMENACLTFLTPTLLAGDRSLVDVVVHELTHSWFGNGVTHANATHFWLNEGFTTYMERVLQEKLHSPAARGFQFLLGAKGLSDALKSYADRPKYQRLIIPFDKGEDPDDAYSEVPYEKGANFLLHLEQTLGGLDVFLPYIYDYVNAYTGKSITTDIWKEHLYTYFRAHGGVEKIAALNSVNWEAWLHGEGTELPVKMKYDTTLAQQAYDLAAKWNAARGNENPAGTFTAEDIATFNSNQKVVFLQTLQAYPPLPAAHIDTLGKVYGFAENTNAEIRLRFYEVALQDRVSLSASKYTPPALEWVVGTDGSGVVKGRMKFCRPVFAAAGEVDHVLAKQTFEENQLAFHPIAQKLIAKDLHLV</sequence>
<dbReference type="Gene3D" id="1.10.390.10">
    <property type="entry name" value="Neutral Protease Domain 2"/>
    <property type="match status" value="1"/>
</dbReference>
<dbReference type="SUPFAM" id="SSF63737">
    <property type="entry name" value="Leukotriene A4 hydrolase N-terminal domain"/>
    <property type="match status" value="1"/>
</dbReference>
<keyword evidence="4" id="KW-0645">Protease</keyword>
<gene>
    <name evidence="13" type="ORF">PHLGIDRAFT_127715</name>
</gene>
<dbReference type="GO" id="GO:0008270">
    <property type="term" value="F:zinc ion binding"/>
    <property type="evidence" value="ECO:0007669"/>
    <property type="project" value="InterPro"/>
</dbReference>
<evidence type="ECO:0000256" key="2">
    <source>
        <dbReference type="ARBA" id="ARBA00010136"/>
    </source>
</evidence>
<protein>
    <recommendedName>
        <fullName evidence="12">Peptidase M1 leukotriene A4 hydrolase/aminopeptidase C-terminal domain-containing protein</fullName>
    </recommendedName>
</protein>
<dbReference type="GO" id="GO:0008237">
    <property type="term" value="F:metallopeptidase activity"/>
    <property type="evidence" value="ECO:0007669"/>
    <property type="project" value="UniProtKB-KW"/>
</dbReference>
<evidence type="ECO:0000256" key="8">
    <source>
        <dbReference type="ARBA" id="ARBA00023049"/>
    </source>
</evidence>
<dbReference type="HOGENOM" id="CLU_014505_1_2_1"/>
<dbReference type="InterPro" id="IPR045357">
    <property type="entry name" value="Aminopeptidase_N-like_N"/>
</dbReference>
<name>A0A0C3S8F2_PHLG1</name>
<dbReference type="InterPro" id="IPR034015">
    <property type="entry name" value="M1_LTA4H"/>
</dbReference>
<evidence type="ECO:0000256" key="6">
    <source>
        <dbReference type="ARBA" id="ARBA00022801"/>
    </source>
</evidence>
<dbReference type="GO" id="GO:0005829">
    <property type="term" value="C:cytosol"/>
    <property type="evidence" value="ECO:0007669"/>
    <property type="project" value="TreeGrafter"/>
</dbReference>
<feature type="active site" description="Proton donor" evidence="9">
    <location>
        <position position="394"/>
    </location>
</feature>
<dbReference type="EMBL" id="KN840499">
    <property type="protein sequence ID" value="KIP07357.1"/>
    <property type="molecule type" value="Genomic_DNA"/>
</dbReference>
<dbReference type="Gene3D" id="3.30.2010.30">
    <property type="match status" value="1"/>
</dbReference>
<keyword evidence="14" id="KW-1185">Reference proteome</keyword>
<evidence type="ECO:0000256" key="5">
    <source>
        <dbReference type="ARBA" id="ARBA00022723"/>
    </source>
</evidence>
<evidence type="ECO:0000259" key="12">
    <source>
        <dbReference type="SMART" id="SM01263"/>
    </source>
</evidence>
<evidence type="ECO:0000256" key="9">
    <source>
        <dbReference type="PIRSR" id="PIRSR634015-1"/>
    </source>
</evidence>
<dbReference type="SMART" id="SM01263">
    <property type="entry name" value="Leuk-A4-hydro_C"/>
    <property type="match status" value="1"/>
</dbReference>
<dbReference type="InterPro" id="IPR049980">
    <property type="entry name" value="LTA4H_cat"/>
</dbReference>
<keyword evidence="8" id="KW-0482">Metalloprotease</keyword>
<dbReference type="InterPro" id="IPR001930">
    <property type="entry name" value="Peptidase_M1"/>
</dbReference>
<dbReference type="Proteomes" id="UP000053257">
    <property type="component" value="Unassembled WGS sequence"/>
</dbReference>
<feature type="binding site" evidence="11">
    <location>
        <position position="305"/>
    </location>
    <ligand>
        <name>Zn(2+)</name>
        <dbReference type="ChEBI" id="CHEBI:29105"/>
        <note>catalytic</note>
    </ligand>
</feature>
<dbReference type="GO" id="GO:0006508">
    <property type="term" value="P:proteolysis"/>
    <property type="evidence" value="ECO:0007669"/>
    <property type="project" value="UniProtKB-KW"/>
</dbReference>
<keyword evidence="5 11" id="KW-0479">Metal-binding</keyword>
<dbReference type="CDD" id="cd09599">
    <property type="entry name" value="M1_LTA4H"/>
    <property type="match status" value="1"/>
</dbReference>
<evidence type="ECO:0000256" key="11">
    <source>
        <dbReference type="PIRSR" id="PIRSR634015-3"/>
    </source>
</evidence>
<dbReference type="InterPro" id="IPR038502">
    <property type="entry name" value="M1_LTA-4_hydro/amino_C_sf"/>
</dbReference>
<dbReference type="PANTHER" id="PTHR45726">
    <property type="entry name" value="LEUKOTRIENE A-4 HYDROLASE"/>
    <property type="match status" value="1"/>
</dbReference>
<feature type="binding site" evidence="10">
    <location>
        <begin position="276"/>
        <end position="281"/>
    </location>
    <ligand>
        <name>a peptide</name>
        <dbReference type="ChEBI" id="CHEBI:60466"/>
    </ligand>
</feature>
<dbReference type="InterPro" id="IPR014782">
    <property type="entry name" value="Peptidase_M1_dom"/>
</dbReference>
<comment type="similarity">
    <text evidence="2">Belongs to the peptidase M1 family.</text>
</comment>
<feature type="binding site" evidence="11">
    <location>
        <position position="328"/>
    </location>
    <ligand>
        <name>Zn(2+)</name>
        <dbReference type="ChEBI" id="CHEBI:29105"/>
        <note>catalytic</note>
    </ligand>
</feature>
<proteinExistence type="inferred from homology"/>
<evidence type="ECO:0000256" key="4">
    <source>
        <dbReference type="ARBA" id="ARBA00022670"/>
    </source>
</evidence>
<evidence type="ECO:0000256" key="7">
    <source>
        <dbReference type="ARBA" id="ARBA00022833"/>
    </source>
</evidence>
<dbReference type="Gene3D" id="1.25.40.320">
    <property type="entry name" value="Peptidase M1, leukotriene A4 hydrolase/aminopeptidase C-terminal domain"/>
    <property type="match status" value="1"/>
</dbReference>
<dbReference type="Gene3D" id="2.60.40.1730">
    <property type="entry name" value="tricorn interacting facor f3 domain"/>
    <property type="match status" value="1"/>
</dbReference>
<keyword evidence="3" id="KW-0963">Cytoplasm</keyword>
<evidence type="ECO:0000256" key="1">
    <source>
        <dbReference type="ARBA" id="ARBA00004496"/>
    </source>
</evidence>
<dbReference type="Pfam" id="PF09127">
    <property type="entry name" value="Leuk-A4-hydro_C"/>
    <property type="match status" value="1"/>
</dbReference>
<dbReference type="SUPFAM" id="SSF48371">
    <property type="entry name" value="ARM repeat"/>
    <property type="match status" value="1"/>
</dbReference>
<dbReference type="GO" id="GO:0004301">
    <property type="term" value="F:epoxide hydrolase activity"/>
    <property type="evidence" value="ECO:0007669"/>
    <property type="project" value="TreeGrafter"/>
</dbReference>
<accession>A0A0C3S8F2</accession>
<feature type="binding site" evidence="10">
    <location>
        <begin position="132"/>
        <end position="134"/>
    </location>
    <ligand>
        <name>a peptide</name>
        <dbReference type="ChEBI" id="CHEBI:60466"/>
    </ligand>
</feature>
<organism evidence="13 14">
    <name type="scientific">Phlebiopsis gigantea (strain 11061_1 CR5-6)</name>
    <name type="common">White-rot fungus</name>
    <name type="synonym">Peniophora gigantea</name>
    <dbReference type="NCBI Taxonomy" id="745531"/>
    <lineage>
        <taxon>Eukaryota</taxon>
        <taxon>Fungi</taxon>
        <taxon>Dikarya</taxon>
        <taxon>Basidiomycota</taxon>
        <taxon>Agaricomycotina</taxon>
        <taxon>Agaricomycetes</taxon>
        <taxon>Polyporales</taxon>
        <taxon>Phanerochaetaceae</taxon>
        <taxon>Phlebiopsis</taxon>
    </lineage>
</organism>
<dbReference type="InterPro" id="IPR015211">
    <property type="entry name" value="Peptidase_M1_C"/>
</dbReference>